<feature type="transmembrane region" description="Helical" evidence="1">
    <location>
        <begin position="12"/>
        <end position="32"/>
    </location>
</feature>
<gene>
    <name evidence="2" type="ORF">DM826_12505</name>
</gene>
<dbReference type="Pfam" id="PF24284">
    <property type="entry name" value="DUF7472"/>
    <property type="match status" value="1"/>
</dbReference>
<keyword evidence="3" id="KW-1185">Reference proteome</keyword>
<accession>A0A3A6PSH4</accession>
<name>A0A3A6PSH4_9EURY</name>
<dbReference type="OrthoDB" id="263502at2157"/>
<organism evidence="2 3">
    <name type="scientific">Halonotius aquaticus</name>
    <dbReference type="NCBI Taxonomy" id="2216978"/>
    <lineage>
        <taxon>Archaea</taxon>
        <taxon>Methanobacteriati</taxon>
        <taxon>Methanobacteriota</taxon>
        <taxon>Stenosarchaea group</taxon>
        <taxon>Halobacteria</taxon>
        <taxon>Halobacteriales</taxon>
        <taxon>Haloferacaceae</taxon>
        <taxon>Halonotius</taxon>
    </lineage>
</organism>
<keyword evidence="1" id="KW-1133">Transmembrane helix</keyword>
<dbReference type="EMBL" id="QKNY01000018">
    <property type="protein sequence ID" value="RJX42450.1"/>
    <property type="molecule type" value="Genomic_DNA"/>
</dbReference>
<dbReference type="Proteomes" id="UP000276588">
    <property type="component" value="Unassembled WGS sequence"/>
</dbReference>
<keyword evidence="1" id="KW-0472">Membrane</keyword>
<dbReference type="AlphaFoldDB" id="A0A3A6PSH4"/>
<protein>
    <submittedName>
        <fullName evidence="2">Uncharacterized protein</fullName>
    </submittedName>
</protein>
<sequence>MEIDAELRRQIVASLFAVGLFLVSLVAIGVVFNGTDGFDPTGGFALVGALAGFILLMAAVGFGLARAGD</sequence>
<reference evidence="2 3" key="1">
    <citation type="submission" date="2018-06" db="EMBL/GenBank/DDBJ databases">
        <title>Halonotius sp. F13-13 a new haloarchaeeon isolated from a solar saltern from Isla Cristina, Huelva, Spain.</title>
        <authorList>
            <person name="Duran-Viseras A."/>
            <person name="Sanchez-Porro C."/>
            <person name="Ventosa A."/>
        </authorList>
    </citation>
    <scope>NUCLEOTIDE SEQUENCE [LARGE SCALE GENOMIC DNA]</scope>
    <source>
        <strain evidence="2 3">F13-13</strain>
    </source>
</reference>
<feature type="transmembrane region" description="Helical" evidence="1">
    <location>
        <begin position="44"/>
        <end position="65"/>
    </location>
</feature>
<comment type="caution">
    <text evidence="2">The sequence shown here is derived from an EMBL/GenBank/DDBJ whole genome shotgun (WGS) entry which is preliminary data.</text>
</comment>
<proteinExistence type="predicted"/>
<evidence type="ECO:0000256" key="1">
    <source>
        <dbReference type="SAM" id="Phobius"/>
    </source>
</evidence>
<evidence type="ECO:0000313" key="3">
    <source>
        <dbReference type="Proteomes" id="UP000276588"/>
    </source>
</evidence>
<keyword evidence="1" id="KW-0812">Transmembrane</keyword>
<dbReference type="RefSeq" id="WP_120103759.1">
    <property type="nucleotide sequence ID" value="NZ_QKNY01000018.1"/>
</dbReference>
<evidence type="ECO:0000313" key="2">
    <source>
        <dbReference type="EMBL" id="RJX42450.1"/>
    </source>
</evidence>
<dbReference type="InterPro" id="IPR055895">
    <property type="entry name" value="DUF7472"/>
</dbReference>